<dbReference type="SUPFAM" id="SSF57716">
    <property type="entry name" value="Glucocorticoid receptor-like (DNA-binding domain)"/>
    <property type="match status" value="1"/>
</dbReference>
<feature type="binding site" evidence="1">
    <location>
        <position position="13"/>
    </location>
    <ligand>
        <name>Zn(2+)</name>
        <dbReference type="ChEBI" id="CHEBI:29105"/>
    </ligand>
</feature>
<dbReference type="Gene3D" id="3.40.1800.20">
    <property type="match status" value="1"/>
</dbReference>
<sequence length="319" mass="34949">MTKMSSLNYMELCRLCLVKEKVSVPIFEGEGGERQIFDKIATCLPVKSWSVVLDSQHFTELPSVKRRNIFVPAQVSQDDKLPKKICSDCVYRVENSYQFWNTTSNSEKQLLEWVVNDVKVDSKNLVSDNITMETEQLVLKEEAIDHDQTAADVAKSLSRVEAVLTEETGQPGGVSEEEEEEEDSDDGGGGGGGEDSNSEESGEEPPGKEEIESEEEEEEEEPYEELEPTTFVNVSLACDEAGPSGIQQTRQQTKQDNQTSAASASATTANAEAPSTSAADPAASGLGAYQVRKATTEDLSKQVNNELCEVMTVNEKKEN</sequence>
<keyword evidence="1" id="KW-0862">Zinc</keyword>
<organism evidence="4">
    <name type="scientific">Timema tahoe</name>
    <dbReference type="NCBI Taxonomy" id="61484"/>
    <lineage>
        <taxon>Eukaryota</taxon>
        <taxon>Metazoa</taxon>
        <taxon>Ecdysozoa</taxon>
        <taxon>Arthropoda</taxon>
        <taxon>Hexapoda</taxon>
        <taxon>Insecta</taxon>
        <taxon>Pterygota</taxon>
        <taxon>Neoptera</taxon>
        <taxon>Polyneoptera</taxon>
        <taxon>Phasmatodea</taxon>
        <taxon>Timematodea</taxon>
        <taxon>Timematoidea</taxon>
        <taxon>Timematidae</taxon>
        <taxon>Timema</taxon>
    </lineage>
</organism>
<feature type="domain" description="ZAD" evidence="3">
    <location>
        <begin position="11"/>
        <end position="113"/>
    </location>
</feature>
<keyword evidence="1" id="KW-0863">Zinc-finger</keyword>
<keyword evidence="1" id="KW-0479">Metal-binding</keyword>
<name>A0A7R9P135_9NEOP</name>
<feature type="binding site" evidence="1">
    <location>
        <position position="89"/>
    </location>
    <ligand>
        <name>Zn(2+)</name>
        <dbReference type="ChEBI" id="CHEBI:29105"/>
    </ligand>
</feature>
<evidence type="ECO:0000256" key="2">
    <source>
        <dbReference type="SAM" id="MobiDB-lite"/>
    </source>
</evidence>
<dbReference type="PANTHER" id="PTHR39942:SF1">
    <property type="entry name" value="BCDNA.LD26519-RELATED"/>
    <property type="match status" value="1"/>
</dbReference>
<feature type="binding site" evidence="1">
    <location>
        <position position="16"/>
    </location>
    <ligand>
        <name>Zn(2+)</name>
        <dbReference type="ChEBI" id="CHEBI:29105"/>
    </ligand>
</feature>
<feature type="region of interest" description="Disordered" evidence="2">
    <location>
        <begin position="165"/>
        <end position="285"/>
    </location>
</feature>
<dbReference type="EMBL" id="OE009375">
    <property type="protein sequence ID" value="CAD7463828.1"/>
    <property type="molecule type" value="Genomic_DNA"/>
</dbReference>
<dbReference type="GO" id="GO:0008270">
    <property type="term" value="F:zinc ion binding"/>
    <property type="evidence" value="ECO:0007669"/>
    <property type="project" value="UniProtKB-UniRule"/>
</dbReference>
<dbReference type="GO" id="GO:0005634">
    <property type="term" value="C:nucleus"/>
    <property type="evidence" value="ECO:0007669"/>
    <property type="project" value="InterPro"/>
</dbReference>
<feature type="compositionally biased region" description="Acidic residues" evidence="2">
    <location>
        <begin position="175"/>
        <end position="186"/>
    </location>
</feature>
<protein>
    <recommendedName>
        <fullName evidence="3">ZAD domain-containing protein</fullName>
    </recommendedName>
</protein>
<dbReference type="InterPro" id="IPR012934">
    <property type="entry name" value="Znf_AD"/>
</dbReference>
<dbReference type="PANTHER" id="PTHR39942">
    <property type="entry name" value="BCDNA.LD26519-RELATED"/>
    <property type="match status" value="1"/>
</dbReference>
<evidence type="ECO:0000259" key="3">
    <source>
        <dbReference type="PROSITE" id="PS51915"/>
    </source>
</evidence>
<proteinExistence type="predicted"/>
<dbReference type="PROSITE" id="PS51915">
    <property type="entry name" value="ZAD"/>
    <property type="match status" value="1"/>
</dbReference>
<evidence type="ECO:0000256" key="1">
    <source>
        <dbReference type="PROSITE-ProRule" id="PRU01263"/>
    </source>
</evidence>
<dbReference type="AlphaFoldDB" id="A0A7R9P135"/>
<feature type="compositionally biased region" description="Acidic residues" evidence="2">
    <location>
        <begin position="211"/>
        <end position="227"/>
    </location>
</feature>
<reference evidence="4" key="1">
    <citation type="submission" date="2020-11" db="EMBL/GenBank/DDBJ databases">
        <authorList>
            <person name="Tran Van P."/>
        </authorList>
    </citation>
    <scope>NUCLEOTIDE SEQUENCE</scope>
</reference>
<dbReference type="SMART" id="SM00868">
    <property type="entry name" value="zf-AD"/>
    <property type="match status" value="1"/>
</dbReference>
<gene>
    <name evidence="4" type="ORF">TTEB3V08_LOCUS11708</name>
</gene>
<accession>A0A7R9P135</accession>
<evidence type="ECO:0000313" key="4">
    <source>
        <dbReference type="EMBL" id="CAD7463828.1"/>
    </source>
</evidence>
<feature type="binding site" evidence="1">
    <location>
        <position position="86"/>
    </location>
    <ligand>
        <name>Zn(2+)</name>
        <dbReference type="ChEBI" id="CHEBI:29105"/>
    </ligand>
</feature>
<feature type="compositionally biased region" description="Low complexity" evidence="2">
    <location>
        <begin position="247"/>
        <end position="284"/>
    </location>
</feature>